<keyword evidence="2" id="KW-0285">Flavoprotein</keyword>
<evidence type="ECO:0000313" key="4">
    <source>
        <dbReference type="EMBL" id="CAL16987.1"/>
    </source>
</evidence>
<dbReference type="InterPro" id="IPR050712">
    <property type="entry name" value="NAD(P)H-dep_reductase"/>
</dbReference>
<protein>
    <recommendedName>
        <fullName evidence="3">NADPH-dependent FMN reductase-like domain-containing protein</fullName>
    </recommendedName>
</protein>
<accession>Q0VPB1</accession>
<keyword evidence="2" id="KW-0288">FMN</keyword>
<feature type="domain" description="NADPH-dependent FMN reductase-like" evidence="3">
    <location>
        <begin position="32"/>
        <end position="187"/>
    </location>
</feature>
<dbReference type="AlphaFoldDB" id="Q0VPB1"/>
<dbReference type="STRING" id="393595.ABO_1539"/>
<name>Q0VPB1_ALCBS</name>
<dbReference type="SUPFAM" id="SSF52218">
    <property type="entry name" value="Flavoproteins"/>
    <property type="match status" value="1"/>
</dbReference>
<comment type="cofactor">
    <cofactor evidence="1">
        <name>FMN</name>
        <dbReference type="ChEBI" id="CHEBI:58210"/>
    </cofactor>
</comment>
<dbReference type="Proteomes" id="UP000008871">
    <property type="component" value="Chromosome"/>
</dbReference>
<evidence type="ECO:0000313" key="5">
    <source>
        <dbReference type="Proteomes" id="UP000008871"/>
    </source>
</evidence>
<dbReference type="GO" id="GO:0010181">
    <property type="term" value="F:FMN binding"/>
    <property type="evidence" value="ECO:0007669"/>
    <property type="project" value="TreeGrafter"/>
</dbReference>
<dbReference type="GO" id="GO:0016491">
    <property type="term" value="F:oxidoreductase activity"/>
    <property type="evidence" value="ECO:0007669"/>
    <property type="project" value="InterPro"/>
</dbReference>
<gene>
    <name evidence="4" type="ordered locus">ABO_1539</name>
</gene>
<dbReference type="PANTHER" id="PTHR30543:SF21">
    <property type="entry name" value="NAD(P)H-DEPENDENT FMN REDUCTASE LOT6"/>
    <property type="match status" value="1"/>
</dbReference>
<dbReference type="InterPro" id="IPR029039">
    <property type="entry name" value="Flavoprotein-like_sf"/>
</dbReference>
<proteinExistence type="predicted"/>
<dbReference type="InterPro" id="IPR005025">
    <property type="entry name" value="FMN_Rdtase-like_dom"/>
</dbReference>
<dbReference type="Gene3D" id="3.40.50.360">
    <property type="match status" value="1"/>
</dbReference>
<evidence type="ECO:0000259" key="3">
    <source>
        <dbReference type="Pfam" id="PF03358"/>
    </source>
</evidence>
<evidence type="ECO:0000256" key="2">
    <source>
        <dbReference type="ARBA" id="ARBA00022643"/>
    </source>
</evidence>
<keyword evidence="5" id="KW-1185">Reference proteome</keyword>
<dbReference type="PANTHER" id="PTHR30543">
    <property type="entry name" value="CHROMATE REDUCTASE"/>
    <property type="match status" value="1"/>
</dbReference>
<organism evidence="4 5">
    <name type="scientific">Alcanivorax borkumensis (strain ATCC 700651 / DSM 11573 / NCIMB 13689 / SK2)</name>
    <dbReference type="NCBI Taxonomy" id="393595"/>
    <lineage>
        <taxon>Bacteria</taxon>
        <taxon>Pseudomonadati</taxon>
        <taxon>Pseudomonadota</taxon>
        <taxon>Gammaproteobacteria</taxon>
        <taxon>Oceanospirillales</taxon>
        <taxon>Alcanivoracaceae</taxon>
        <taxon>Alcanivorax</taxon>
    </lineage>
</organism>
<dbReference type="GO" id="GO:0005829">
    <property type="term" value="C:cytosol"/>
    <property type="evidence" value="ECO:0007669"/>
    <property type="project" value="TreeGrafter"/>
</dbReference>
<dbReference type="Pfam" id="PF03358">
    <property type="entry name" value="FMN_red"/>
    <property type="match status" value="1"/>
</dbReference>
<dbReference type="KEGG" id="abo:ABO_1539"/>
<dbReference type="eggNOG" id="COG0431">
    <property type="taxonomic scope" value="Bacteria"/>
</dbReference>
<sequence>MQEINGSGLTPCFRGAMVRVGPDDSIEGVVSMKFLIFLGTVRDSSPPKPARLGERVAKACLECLNERCAGHEVELIDALDYPMEAVFKPHFSYLKSKAPPALNTLAEKIASADGYIMVSPEYNHSMSPALANLLNHFGSSLFSYKPSAIVTYSAGQWGGMRAAVGMRTFLSELGCLPVSAMIHVPKAQDVFAENGALQAGEDKESWFDYLGRTFNQLIWWAQAAKAYADEVDPHKMVRDFKTTPSERNAP</sequence>
<evidence type="ECO:0000256" key="1">
    <source>
        <dbReference type="ARBA" id="ARBA00001917"/>
    </source>
</evidence>
<dbReference type="HOGENOM" id="CLU_055322_2_2_6"/>
<dbReference type="EMBL" id="AM286690">
    <property type="protein sequence ID" value="CAL16987.1"/>
    <property type="molecule type" value="Genomic_DNA"/>
</dbReference>
<reference evidence="4 5" key="1">
    <citation type="journal article" date="2006" name="Nat. Biotechnol.">
        <title>Genome sequence of the ubiquitous hydrocarbon-degrading marine bacterium Alcanivorax borkumensis.</title>
        <authorList>
            <person name="Schneiker S."/>
            <person name="Martins dos Santos V.A.P."/>
            <person name="Bartels D."/>
            <person name="Bekel T."/>
            <person name="Brecht M."/>
            <person name="Buhrmester J."/>
            <person name="Chernikova T.N."/>
            <person name="Denaro R."/>
            <person name="Ferrer M."/>
            <person name="Gertler C."/>
            <person name="Goesmann A."/>
            <person name="Golyshina O.V."/>
            <person name="Kaminski F."/>
            <person name="Khachane A.N."/>
            <person name="Lang S."/>
            <person name="Linke B."/>
            <person name="McHardy A.C."/>
            <person name="Meyer F."/>
            <person name="Nechitaylo T."/>
            <person name="Puehler A."/>
            <person name="Regenhardt D."/>
            <person name="Rupp O."/>
            <person name="Sabirova J.S."/>
            <person name="Selbitschka W."/>
            <person name="Yakimov M.M."/>
            <person name="Timmis K.N."/>
            <person name="Vorhoelter F.-J."/>
            <person name="Weidner S."/>
            <person name="Kaiser O."/>
            <person name="Golyshin P.N."/>
        </authorList>
    </citation>
    <scope>NUCLEOTIDE SEQUENCE [LARGE SCALE GENOMIC DNA]</scope>
    <source>
        <strain evidence="5">ATCC 700651 / DSM 11573 / NCIMB 13689 / SK2</strain>
    </source>
</reference>